<feature type="compositionally biased region" description="Polar residues" evidence="7">
    <location>
        <begin position="407"/>
        <end position="420"/>
    </location>
</feature>
<evidence type="ECO:0000256" key="2">
    <source>
        <dbReference type="ARBA" id="ARBA00022490"/>
    </source>
</evidence>
<feature type="compositionally biased region" description="Polar residues" evidence="7">
    <location>
        <begin position="435"/>
        <end position="445"/>
    </location>
</feature>
<evidence type="ECO:0000256" key="7">
    <source>
        <dbReference type="SAM" id="MobiDB-lite"/>
    </source>
</evidence>
<dbReference type="GO" id="GO:0002376">
    <property type="term" value="P:immune system process"/>
    <property type="evidence" value="ECO:0007669"/>
    <property type="project" value="UniProtKB-KW"/>
</dbReference>
<dbReference type="AlphaFoldDB" id="A0A8H2X0G9"/>
<evidence type="ECO:0000313" key="9">
    <source>
        <dbReference type="EMBL" id="CAE6409327.1"/>
    </source>
</evidence>
<name>A0A8H2X0G9_9AGAM</name>
<proteinExistence type="predicted"/>
<feature type="region of interest" description="Disordered" evidence="7">
    <location>
        <begin position="384"/>
        <end position="515"/>
    </location>
</feature>
<evidence type="ECO:0000256" key="3">
    <source>
        <dbReference type="ARBA" id="ARBA00022723"/>
    </source>
</evidence>
<protein>
    <recommendedName>
        <fullName evidence="8">RZ-type domain-containing protein</fullName>
    </recommendedName>
</protein>
<keyword evidence="3" id="KW-0479">Metal-binding</keyword>
<sequence length="515" mass="56416">MRNTTGKLDAALEKEPDRPTAPELIESIDRFHSFSDNDAKAWKNTIAGLIVPYRAARELTRIKDPSFEPYYKALEQLSREEAGRLRVLFSRTAPGGQNIEQYASHLARVLVGQFPPRAICRFVVEAFWVTGEILLLLGKATSAATNTMRVHSPNDPAGIGAWERLAEFLLLRAFKDCEKAYAIAIKSESRNKAIKCQVLALQADYELNLHKTRVAANQGLLSDPKATKVLEDTCLKSMADIQDKQVNVQQEYQKRWGSLQGSARREWVQENFIRPSNIILNYWGILKQSIGKNAQCNVEMNAHELGLLASFLDESRRARSRFSSHFYQCNSGHTYSFTECIIIGGRKSCPECGIWVEDISQQQRGGHVTRVPVPVPITTLAPIAKPTSRPSVGSTATSWVPGPSAITAFSDSEPSRSSPLAPNRPTGIDRKGLLRSNTTTLSSGPNREVLISAGHAQDVGSSSARGRGRGRGRGQGRGWGRGNVRGGSAGEDAKEEAGFKTSRGGGQSGGKSKDR</sequence>
<dbReference type="GO" id="GO:0005737">
    <property type="term" value="C:cytoplasm"/>
    <property type="evidence" value="ECO:0007669"/>
    <property type="project" value="UniProtKB-SubCell"/>
</dbReference>
<accession>A0A8H2X0G9</accession>
<evidence type="ECO:0000313" key="10">
    <source>
        <dbReference type="Proteomes" id="UP000663850"/>
    </source>
</evidence>
<reference evidence="9" key="1">
    <citation type="submission" date="2021-01" db="EMBL/GenBank/DDBJ databases">
        <authorList>
            <person name="Kaushik A."/>
        </authorList>
    </citation>
    <scope>NUCLEOTIDE SEQUENCE</scope>
    <source>
        <strain evidence="9">Type strain: AG8-Rh-89/</strain>
    </source>
</reference>
<dbReference type="Proteomes" id="UP000663850">
    <property type="component" value="Unassembled WGS sequence"/>
</dbReference>
<organism evidence="9 10">
    <name type="scientific">Rhizoctonia solani</name>
    <dbReference type="NCBI Taxonomy" id="456999"/>
    <lineage>
        <taxon>Eukaryota</taxon>
        <taxon>Fungi</taxon>
        <taxon>Dikarya</taxon>
        <taxon>Basidiomycota</taxon>
        <taxon>Agaricomycotina</taxon>
        <taxon>Agaricomycetes</taxon>
        <taxon>Cantharellales</taxon>
        <taxon>Ceratobasidiaceae</taxon>
        <taxon>Rhizoctonia</taxon>
    </lineage>
</organism>
<gene>
    <name evidence="9" type="ORF">RDB_LOCUS227</name>
</gene>
<evidence type="ECO:0000256" key="5">
    <source>
        <dbReference type="ARBA" id="ARBA00022833"/>
    </source>
</evidence>
<keyword evidence="5" id="KW-0862">Zinc</keyword>
<evidence type="ECO:0000256" key="6">
    <source>
        <dbReference type="ARBA" id="ARBA00022859"/>
    </source>
</evidence>
<feature type="non-terminal residue" evidence="9">
    <location>
        <position position="1"/>
    </location>
</feature>
<keyword evidence="4" id="KW-0863">Zinc-finger</keyword>
<comment type="subcellular location">
    <subcellularLocation>
        <location evidence="1">Cytoplasm</location>
    </subcellularLocation>
</comment>
<dbReference type="EMBL" id="CAJMWZ010000018">
    <property type="protein sequence ID" value="CAE6409327.1"/>
    <property type="molecule type" value="Genomic_DNA"/>
</dbReference>
<dbReference type="InterPro" id="IPR046439">
    <property type="entry name" value="ZF_RZ_dom"/>
</dbReference>
<feature type="domain" description="RZ-type" evidence="8">
    <location>
        <begin position="323"/>
        <end position="366"/>
    </location>
</feature>
<evidence type="ECO:0000256" key="4">
    <source>
        <dbReference type="ARBA" id="ARBA00022771"/>
    </source>
</evidence>
<feature type="compositionally biased region" description="Gly residues" evidence="7">
    <location>
        <begin position="475"/>
        <end position="489"/>
    </location>
</feature>
<evidence type="ECO:0000259" key="8">
    <source>
        <dbReference type="Pfam" id="PF20173"/>
    </source>
</evidence>
<evidence type="ECO:0000256" key="1">
    <source>
        <dbReference type="ARBA" id="ARBA00004496"/>
    </source>
</evidence>
<feature type="compositionally biased region" description="Polar residues" evidence="7">
    <location>
        <begin position="388"/>
        <end position="398"/>
    </location>
</feature>
<keyword evidence="6" id="KW-0391">Immunity</keyword>
<dbReference type="Pfam" id="PF20173">
    <property type="entry name" value="ZnF_RZ-type"/>
    <property type="match status" value="1"/>
</dbReference>
<keyword evidence="2" id="KW-0963">Cytoplasm</keyword>
<comment type="caution">
    <text evidence="9">The sequence shown here is derived from an EMBL/GenBank/DDBJ whole genome shotgun (WGS) entry which is preliminary data.</text>
</comment>
<dbReference type="GO" id="GO:0008270">
    <property type="term" value="F:zinc ion binding"/>
    <property type="evidence" value="ECO:0007669"/>
    <property type="project" value="UniProtKB-KW"/>
</dbReference>